<dbReference type="EMBL" id="KM527898">
    <property type="protein sequence ID" value="AJB99822.1"/>
    <property type="molecule type" value="Genomic_DNA"/>
</dbReference>
<evidence type="ECO:0000256" key="7">
    <source>
        <dbReference type="HAMAP-Rule" id="MF_00270"/>
    </source>
</evidence>
<reference evidence="10" key="1">
    <citation type="submission" date="2014-09" db="EMBL/GenBank/DDBJ databases">
        <title>Plastid Genome Evolution in Pelargonium (Geraniaceae).</title>
        <authorList>
            <person name="Weng M.-L."/>
            <person name="Jansen R.K."/>
        </authorList>
    </citation>
    <scope>NUCLEOTIDE SEQUENCE</scope>
</reference>
<proteinExistence type="inferred from homology"/>
<comment type="subunit">
    <text evidence="7">Part of the 30S ribosomal subunit.</text>
</comment>
<dbReference type="RefSeq" id="YP_009299967.1">
    <property type="nucleotide sequence ID" value="NC_031204.1"/>
</dbReference>
<dbReference type="Gene3D" id="4.10.640.10">
    <property type="entry name" value="Ribosomal protein S18"/>
    <property type="match status" value="1"/>
</dbReference>
<comment type="similarity">
    <text evidence="1 7 8">Belongs to the bacterial ribosomal protein bS18 family.</text>
</comment>
<keyword evidence="5 7" id="KW-0687">Ribonucleoprotein</keyword>
<sequence length="135" mass="16096">MPPEPRPPHSKPKKGPFPSLKLKRRPSKRKRRPSKSKRRRSSPIKPGELIDFRNMSLIGRFISQQGKILSRRVNRVTLNQQRSLTLEIKKARILSLLPFHATKKLFERKRRELTARTKGFRKRRKRSKRSKRSKK</sequence>
<comment type="subcellular location">
    <subcellularLocation>
        <location evidence="7">Plastid</location>
        <location evidence="7">Chloroplast</location>
    </subcellularLocation>
</comment>
<dbReference type="NCBIfam" id="TIGR00165">
    <property type="entry name" value="S18"/>
    <property type="match status" value="1"/>
</dbReference>
<dbReference type="HAMAP" id="MF_00270">
    <property type="entry name" value="Ribosomal_bS18"/>
    <property type="match status" value="1"/>
</dbReference>
<dbReference type="GO" id="GO:0009507">
    <property type="term" value="C:chloroplast"/>
    <property type="evidence" value="ECO:0007669"/>
    <property type="project" value="UniProtKB-SubCell"/>
</dbReference>
<dbReference type="PRINTS" id="PR00974">
    <property type="entry name" value="RIBOSOMALS18"/>
</dbReference>
<keyword evidence="10" id="KW-0934">Plastid</keyword>
<feature type="region of interest" description="Disordered" evidence="9">
    <location>
        <begin position="1"/>
        <end position="48"/>
    </location>
</feature>
<dbReference type="GeneID" id="29077169"/>
<feature type="compositionally biased region" description="Basic residues" evidence="9">
    <location>
        <begin position="118"/>
        <end position="135"/>
    </location>
</feature>
<dbReference type="Pfam" id="PF01084">
    <property type="entry name" value="Ribosomal_S18"/>
    <property type="match status" value="1"/>
</dbReference>
<gene>
    <name evidence="7 10" type="primary">rps18</name>
</gene>
<evidence type="ECO:0000256" key="2">
    <source>
        <dbReference type="ARBA" id="ARBA00022730"/>
    </source>
</evidence>
<geneLocation type="chloroplast" evidence="10"/>
<evidence type="ECO:0000256" key="1">
    <source>
        <dbReference type="ARBA" id="ARBA00005589"/>
    </source>
</evidence>
<evidence type="ECO:0000256" key="9">
    <source>
        <dbReference type="SAM" id="MobiDB-lite"/>
    </source>
</evidence>
<dbReference type="PANTHER" id="PTHR13479:SF40">
    <property type="entry name" value="SMALL RIBOSOMAL SUBUNIT PROTEIN BS18M"/>
    <property type="match status" value="1"/>
</dbReference>
<dbReference type="GO" id="GO:0005763">
    <property type="term" value="C:mitochondrial small ribosomal subunit"/>
    <property type="evidence" value="ECO:0007669"/>
    <property type="project" value="TreeGrafter"/>
</dbReference>
<feature type="compositionally biased region" description="Basic residues" evidence="9">
    <location>
        <begin position="21"/>
        <end position="42"/>
    </location>
</feature>
<evidence type="ECO:0000256" key="8">
    <source>
        <dbReference type="RuleBase" id="RU003910"/>
    </source>
</evidence>
<dbReference type="SUPFAM" id="SSF46911">
    <property type="entry name" value="Ribosomal protein S18"/>
    <property type="match status" value="1"/>
</dbReference>
<dbReference type="AlphaFoldDB" id="A0A1B0PU46"/>
<dbReference type="GO" id="GO:0006412">
    <property type="term" value="P:translation"/>
    <property type="evidence" value="ECO:0007669"/>
    <property type="project" value="UniProtKB-UniRule"/>
</dbReference>
<evidence type="ECO:0000256" key="5">
    <source>
        <dbReference type="ARBA" id="ARBA00023274"/>
    </source>
</evidence>
<evidence type="ECO:0000256" key="4">
    <source>
        <dbReference type="ARBA" id="ARBA00022980"/>
    </source>
</evidence>
<dbReference type="GeneID" id="29077247"/>
<name>A0A1B0PU46_9ROSI</name>
<dbReference type="GO" id="GO:0070181">
    <property type="term" value="F:small ribosomal subunit rRNA binding"/>
    <property type="evidence" value="ECO:0007669"/>
    <property type="project" value="TreeGrafter"/>
</dbReference>
<dbReference type="RefSeq" id="YP_009299908.1">
    <property type="nucleotide sequence ID" value="NC_031204.1"/>
</dbReference>
<feature type="region of interest" description="Disordered" evidence="9">
    <location>
        <begin position="110"/>
        <end position="135"/>
    </location>
</feature>
<evidence type="ECO:0000313" key="10">
    <source>
        <dbReference type="EMBL" id="AJB99882.1"/>
    </source>
</evidence>
<protein>
    <recommendedName>
        <fullName evidence="6 7">Small ribosomal subunit protein bS18c</fullName>
    </recommendedName>
</protein>
<organism evidence="10">
    <name type="scientific">Pelargonium trifidum</name>
    <dbReference type="NCBI Taxonomy" id="122198"/>
    <lineage>
        <taxon>Eukaryota</taxon>
        <taxon>Viridiplantae</taxon>
        <taxon>Streptophyta</taxon>
        <taxon>Embryophyta</taxon>
        <taxon>Tracheophyta</taxon>
        <taxon>Spermatophyta</taxon>
        <taxon>Magnoliopsida</taxon>
        <taxon>eudicotyledons</taxon>
        <taxon>Gunneridae</taxon>
        <taxon>Pentapetalae</taxon>
        <taxon>rosids</taxon>
        <taxon>malvids</taxon>
        <taxon>Geraniales</taxon>
        <taxon>Geraniaceae</taxon>
        <taxon>Pelargonium</taxon>
    </lineage>
</organism>
<keyword evidence="3 7" id="KW-0694">RNA-binding</keyword>
<dbReference type="GO" id="GO:0003735">
    <property type="term" value="F:structural constituent of ribosome"/>
    <property type="evidence" value="ECO:0007669"/>
    <property type="project" value="InterPro"/>
</dbReference>
<dbReference type="EMBL" id="KM527898">
    <property type="protein sequence ID" value="AJB99882.1"/>
    <property type="molecule type" value="Genomic_DNA"/>
</dbReference>
<keyword evidence="2 7" id="KW-0699">rRNA-binding</keyword>
<dbReference type="FunFam" id="4.10.640.10:FF:000002">
    <property type="entry name" value="30S ribosomal protein S18, chloroplastic"/>
    <property type="match status" value="1"/>
</dbReference>
<keyword evidence="10" id="KW-0150">Chloroplast</keyword>
<dbReference type="InterPro" id="IPR036870">
    <property type="entry name" value="Ribosomal_bS18_sf"/>
</dbReference>
<accession>A0A1B0PU46</accession>
<evidence type="ECO:0000256" key="6">
    <source>
        <dbReference type="ARBA" id="ARBA00035266"/>
    </source>
</evidence>
<dbReference type="InterPro" id="IPR001648">
    <property type="entry name" value="Ribosomal_bS18"/>
</dbReference>
<dbReference type="PANTHER" id="PTHR13479">
    <property type="entry name" value="30S RIBOSOMAL PROTEIN S18"/>
    <property type="match status" value="1"/>
</dbReference>
<evidence type="ECO:0000256" key="3">
    <source>
        <dbReference type="ARBA" id="ARBA00022884"/>
    </source>
</evidence>
<keyword evidence="4 7" id="KW-0689">Ribosomal protein</keyword>